<gene>
    <name evidence="1" type="ORF">SAMN05216605_12662</name>
</gene>
<reference evidence="2" key="1">
    <citation type="submission" date="2016-10" db="EMBL/GenBank/DDBJ databases">
        <authorList>
            <person name="Varghese N."/>
            <person name="Submissions S."/>
        </authorList>
    </citation>
    <scope>NUCLEOTIDE SEQUENCE [LARGE SCALE GENOMIC DNA]</scope>
    <source>
        <strain evidence="2">ATCC 700689</strain>
    </source>
</reference>
<name>A0A1G8SWY9_9PSED</name>
<proteinExistence type="predicted"/>
<sequence length="44" mass="4738">MAELRWASLAPTAPLLFAGFDAFTFAELKVLINGLARKSCDGSH</sequence>
<evidence type="ECO:0000313" key="2">
    <source>
        <dbReference type="Proteomes" id="UP000182894"/>
    </source>
</evidence>
<evidence type="ECO:0000313" key="1">
    <source>
        <dbReference type="EMBL" id="SDJ33070.1"/>
    </source>
</evidence>
<dbReference type="AlphaFoldDB" id="A0A1G8SWY9"/>
<dbReference type="EMBL" id="FNCO01000026">
    <property type="protein sequence ID" value="SDJ33070.1"/>
    <property type="molecule type" value="Genomic_DNA"/>
</dbReference>
<protein>
    <submittedName>
        <fullName evidence="1">Uncharacterized protein</fullName>
    </submittedName>
</protein>
<keyword evidence="2" id="KW-1185">Reference proteome</keyword>
<dbReference type="Proteomes" id="UP000182894">
    <property type="component" value="Unassembled WGS sequence"/>
</dbReference>
<organism evidence="1 2">
    <name type="scientific">Pseudomonas abietaniphila</name>
    <dbReference type="NCBI Taxonomy" id="89065"/>
    <lineage>
        <taxon>Bacteria</taxon>
        <taxon>Pseudomonadati</taxon>
        <taxon>Pseudomonadota</taxon>
        <taxon>Gammaproteobacteria</taxon>
        <taxon>Pseudomonadales</taxon>
        <taxon>Pseudomonadaceae</taxon>
        <taxon>Pseudomonas</taxon>
    </lineage>
</organism>
<accession>A0A1G8SWY9</accession>